<keyword evidence="13" id="KW-0328">Glycosyltransferase</keyword>
<evidence type="ECO:0000313" key="13">
    <source>
        <dbReference type="EMBL" id="HIU90592.1"/>
    </source>
</evidence>
<dbReference type="InterPro" id="IPR041619">
    <property type="entry name" value="NAPRTase_C"/>
</dbReference>
<dbReference type="Pfam" id="PF17767">
    <property type="entry name" value="NAPRTase_N"/>
    <property type="match status" value="1"/>
</dbReference>
<dbReference type="Proteomes" id="UP000886852">
    <property type="component" value="Unassembled WGS sequence"/>
</dbReference>
<comment type="PTM">
    <text evidence="9">Transiently phosphorylated on a His residue during the reaction cycle. Phosphorylation strongly increases the affinity for substrates and increases the rate of nicotinate D-ribonucleotide production. Dephosphorylation regenerates the low-affinity form of the enzyme, leading to product release.</text>
</comment>
<evidence type="ECO:0000256" key="6">
    <source>
        <dbReference type="ARBA" id="ARBA00022642"/>
    </source>
</evidence>
<dbReference type="GO" id="GO:0047280">
    <property type="term" value="F:nicotinamide phosphoribosyltransferase activity"/>
    <property type="evidence" value="ECO:0007669"/>
    <property type="project" value="UniProtKB-ARBA"/>
</dbReference>
<comment type="similarity">
    <text evidence="2 9">Belongs to the NAPRTase family.</text>
</comment>
<dbReference type="CDD" id="cd01570">
    <property type="entry name" value="NAPRTase_A"/>
    <property type="match status" value="1"/>
</dbReference>
<dbReference type="EMBL" id="DVOC01000020">
    <property type="protein sequence ID" value="HIU90592.1"/>
    <property type="molecule type" value="Genomic_DNA"/>
</dbReference>
<dbReference type="PANTHER" id="PTHR11098:SF1">
    <property type="entry name" value="NICOTINATE PHOSPHORIBOSYLTRANSFERASE"/>
    <property type="match status" value="1"/>
</dbReference>
<evidence type="ECO:0000256" key="3">
    <source>
        <dbReference type="ARBA" id="ARBA00013236"/>
    </source>
</evidence>
<evidence type="ECO:0000256" key="8">
    <source>
        <dbReference type="ARBA" id="ARBA00048668"/>
    </source>
</evidence>
<comment type="catalytic activity">
    <reaction evidence="8 9">
        <text>5-phospho-alpha-D-ribose 1-diphosphate + nicotinate + ATP + H2O = nicotinate beta-D-ribonucleotide + ADP + phosphate + diphosphate</text>
        <dbReference type="Rhea" id="RHEA:36163"/>
        <dbReference type="ChEBI" id="CHEBI:15377"/>
        <dbReference type="ChEBI" id="CHEBI:30616"/>
        <dbReference type="ChEBI" id="CHEBI:32544"/>
        <dbReference type="ChEBI" id="CHEBI:33019"/>
        <dbReference type="ChEBI" id="CHEBI:43474"/>
        <dbReference type="ChEBI" id="CHEBI:57502"/>
        <dbReference type="ChEBI" id="CHEBI:58017"/>
        <dbReference type="ChEBI" id="CHEBI:456216"/>
        <dbReference type="EC" id="6.3.4.21"/>
    </reaction>
</comment>
<evidence type="ECO:0000259" key="12">
    <source>
        <dbReference type="Pfam" id="PF17956"/>
    </source>
</evidence>
<dbReference type="InterPro" id="IPR041525">
    <property type="entry name" value="N/Namide_PRibTrfase"/>
</dbReference>
<dbReference type="InterPro" id="IPR006405">
    <property type="entry name" value="Nic_PRibTrfase_pncB"/>
</dbReference>
<gene>
    <name evidence="13" type="ORF">IAC72_01065</name>
</gene>
<dbReference type="PANTHER" id="PTHR11098">
    <property type="entry name" value="NICOTINATE PHOSPHORIBOSYLTRANSFERASE"/>
    <property type="match status" value="1"/>
</dbReference>
<dbReference type="SUPFAM" id="SSF51690">
    <property type="entry name" value="Nicotinate/Quinolinate PRTase C-terminal domain-like"/>
    <property type="match status" value="1"/>
</dbReference>
<dbReference type="GO" id="GO:0004516">
    <property type="term" value="F:nicotinate phosphoribosyltransferase activity"/>
    <property type="evidence" value="ECO:0007669"/>
    <property type="project" value="UniProtKB-UniRule"/>
</dbReference>
<dbReference type="Pfam" id="PF17956">
    <property type="entry name" value="NAPRTase_C"/>
    <property type="match status" value="1"/>
</dbReference>
<dbReference type="Gene3D" id="3.20.20.70">
    <property type="entry name" value="Aldolase class I"/>
    <property type="match status" value="1"/>
</dbReference>
<keyword evidence="7 9" id="KW-0808">Transferase</keyword>
<evidence type="ECO:0000256" key="5">
    <source>
        <dbReference type="ARBA" id="ARBA00022598"/>
    </source>
</evidence>
<reference evidence="13" key="2">
    <citation type="journal article" date="2021" name="PeerJ">
        <title>Extensive microbial diversity within the chicken gut microbiome revealed by metagenomics and culture.</title>
        <authorList>
            <person name="Gilroy R."/>
            <person name="Ravi A."/>
            <person name="Getino M."/>
            <person name="Pursley I."/>
            <person name="Horton D.L."/>
            <person name="Alikhan N.F."/>
            <person name="Baker D."/>
            <person name="Gharbi K."/>
            <person name="Hall N."/>
            <person name="Watson M."/>
            <person name="Adriaenssens E.M."/>
            <person name="Foster-Nyarko E."/>
            <person name="Jarju S."/>
            <person name="Secka A."/>
            <person name="Antonio M."/>
            <person name="Oren A."/>
            <person name="Chaudhuri R.R."/>
            <person name="La Ragione R."/>
            <person name="Hildebrand F."/>
            <person name="Pallen M.J."/>
        </authorList>
    </citation>
    <scope>NUCLEOTIDE SEQUENCE</scope>
    <source>
        <strain evidence="13">ChiHjej12B11-7776</strain>
    </source>
</reference>
<feature type="domain" description="Nicotinate phosphoribosyltransferase N-terminal" evidence="11">
    <location>
        <begin position="6"/>
        <end position="129"/>
    </location>
</feature>
<reference evidence="13" key="1">
    <citation type="submission" date="2020-10" db="EMBL/GenBank/DDBJ databases">
        <authorList>
            <person name="Gilroy R."/>
        </authorList>
    </citation>
    <scope>NUCLEOTIDE SEQUENCE</scope>
    <source>
        <strain evidence="13">ChiHjej12B11-7776</strain>
    </source>
</reference>
<dbReference type="GO" id="GO:0005829">
    <property type="term" value="C:cytosol"/>
    <property type="evidence" value="ECO:0007669"/>
    <property type="project" value="TreeGrafter"/>
</dbReference>
<evidence type="ECO:0000256" key="1">
    <source>
        <dbReference type="ARBA" id="ARBA00004952"/>
    </source>
</evidence>
<dbReference type="NCBIfam" id="NF006695">
    <property type="entry name" value="PRK09243.1-2"/>
    <property type="match status" value="1"/>
</dbReference>
<keyword evidence="5 9" id="KW-0436">Ligase</keyword>
<evidence type="ECO:0000313" key="14">
    <source>
        <dbReference type="Proteomes" id="UP000886852"/>
    </source>
</evidence>
<dbReference type="InterPro" id="IPR007229">
    <property type="entry name" value="Nic_PRibTrfase-Fam"/>
</dbReference>
<keyword evidence="6 9" id="KW-0662">Pyridine nucleotide biosynthesis</keyword>
<dbReference type="PIRSF" id="PIRSF000484">
    <property type="entry name" value="NAPRT"/>
    <property type="match status" value="1"/>
</dbReference>
<feature type="domain" description="Nicotinate phosphoribosyltransferase C-terminal" evidence="12">
    <location>
        <begin position="356"/>
        <end position="466"/>
    </location>
</feature>
<dbReference type="Pfam" id="PF04095">
    <property type="entry name" value="NAPRTase"/>
    <property type="match status" value="1"/>
</dbReference>
<protein>
    <recommendedName>
        <fullName evidence="3 9">Nicotinate phosphoribosyltransferase</fullName>
        <ecNumber evidence="3 9">6.3.4.21</ecNumber>
    </recommendedName>
</protein>
<evidence type="ECO:0000259" key="11">
    <source>
        <dbReference type="Pfam" id="PF17767"/>
    </source>
</evidence>
<keyword evidence="4" id="KW-0597">Phosphoprotein</keyword>
<comment type="function">
    <text evidence="9">Catalyzes the first step in the biosynthesis of NAD from nicotinic acid, the ATP-dependent synthesis of beta-nicotinate D-ribonucleotide from nicotinate and 5-phospho-D-ribose 1-phosphate.</text>
</comment>
<dbReference type="NCBIfam" id="NF009131">
    <property type="entry name" value="PRK12484.1"/>
    <property type="match status" value="1"/>
</dbReference>
<comment type="caution">
    <text evidence="13">The sequence shown here is derived from an EMBL/GenBank/DDBJ whole genome shotgun (WGS) entry which is preliminary data.</text>
</comment>
<evidence type="ECO:0000256" key="4">
    <source>
        <dbReference type="ARBA" id="ARBA00022553"/>
    </source>
</evidence>
<evidence type="ECO:0000256" key="9">
    <source>
        <dbReference type="RuleBase" id="RU365100"/>
    </source>
</evidence>
<proteinExistence type="inferred from homology"/>
<feature type="domain" description="Nicotinate/nicotinamide phosphoribosyltransferase" evidence="10">
    <location>
        <begin position="150"/>
        <end position="352"/>
    </location>
</feature>
<dbReference type="InterPro" id="IPR013785">
    <property type="entry name" value="Aldolase_TIM"/>
</dbReference>
<dbReference type="SUPFAM" id="SSF54675">
    <property type="entry name" value="Nicotinate/Quinolinate PRTase N-terminal domain-like"/>
    <property type="match status" value="1"/>
</dbReference>
<dbReference type="FunFam" id="3.20.20.70:FF:000076">
    <property type="entry name" value="Nicotinate phosphoribosyltransferase"/>
    <property type="match status" value="1"/>
</dbReference>
<dbReference type="NCBIfam" id="TIGR01513">
    <property type="entry name" value="NAPRTase_put"/>
    <property type="match status" value="1"/>
</dbReference>
<evidence type="ECO:0000256" key="2">
    <source>
        <dbReference type="ARBA" id="ARBA00010897"/>
    </source>
</evidence>
<name>A0A9D1MWS8_9BACT</name>
<evidence type="ECO:0000259" key="10">
    <source>
        <dbReference type="Pfam" id="PF04095"/>
    </source>
</evidence>
<dbReference type="EC" id="6.3.4.21" evidence="3 9"/>
<sequence length="477" mass="53734">MRNLTLLTDFYELTMMYGYFKQGKTNQVATFDVFFRPFEESNFCIAAGLQQAAEYLRDIRFGEEEREYLRSTGAFDEEFLQWLKDFRFTGSVKAVPEGTVVFPYEPIMTVTAPICEAQLVEAALLNILNFQTLIATKARRICHAAAPASVLEFGLRRAQAPDASLYGARAAVIGGCSSTSNVLCAKMFHLPPKGTHAHSWVMSFPTELDAFMAYADTYPDNCLLLVDTYDTLKSGVPNAIKVFDYLKGKGHKPVGIRLDSGDLAYLSKEARKMLDAAGHSDCKIFASSDIDEYVLAALKEQNAAIDIYGVGTKLITSHTTPSLGGVYKLANLNVEGRDYPKMKISDNPVKMTNPGKKQVYRIFDKNTDKALADLICLEDEVIEENAPLTITHPVDRWKSKVLTDFYVRPLLQPVFDKGKMLLKEQSVYDLQDNCKRSLDGFWEEYKRLAQPHAYKVDLSDKLYELKDALIKRERSVR</sequence>
<accession>A0A9D1MWS8</accession>
<comment type="pathway">
    <text evidence="1 9">Cofactor biosynthesis; NAD(+) biosynthesis; nicotinate D-ribonucleotide from nicotinate: step 1/1.</text>
</comment>
<dbReference type="InterPro" id="IPR036068">
    <property type="entry name" value="Nicotinate_pribotase-like_C"/>
</dbReference>
<dbReference type="Gene3D" id="3.20.140.10">
    <property type="entry name" value="nicotinate phosphoribosyltransferase"/>
    <property type="match status" value="1"/>
</dbReference>
<organism evidence="13 14">
    <name type="scientific">Candidatus Fimimonas merdipullorum</name>
    <dbReference type="NCBI Taxonomy" id="2840822"/>
    <lineage>
        <taxon>Bacteria</taxon>
        <taxon>Pseudomonadati</taxon>
        <taxon>Myxococcota</taxon>
        <taxon>Myxococcia</taxon>
        <taxon>Myxococcales</taxon>
        <taxon>Cystobacterineae</taxon>
        <taxon>Myxococcaceae</taxon>
        <taxon>Myxococcaceae incertae sedis</taxon>
        <taxon>Candidatus Fimimonas</taxon>
    </lineage>
</organism>
<dbReference type="InterPro" id="IPR040727">
    <property type="entry name" value="NAPRTase_N"/>
</dbReference>
<dbReference type="GO" id="GO:0034355">
    <property type="term" value="P:NAD+ biosynthetic process via the salvage pathway"/>
    <property type="evidence" value="ECO:0007669"/>
    <property type="project" value="TreeGrafter"/>
</dbReference>
<dbReference type="AlphaFoldDB" id="A0A9D1MWS8"/>
<evidence type="ECO:0000256" key="7">
    <source>
        <dbReference type="ARBA" id="ARBA00022679"/>
    </source>
</evidence>